<reference evidence="2" key="1">
    <citation type="submission" date="2016-03" db="EMBL/GenBank/DDBJ databases">
        <title>Updated assembly of Pseudogymnoascus destructans, the fungus causing white-nose syndrome of bats.</title>
        <authorList>
            <person name="Palmer J.M."/>
            <person name="Drees K.P."/>
            <person name="Foster J.T."/>
            <person name="Lindner D.L."/>
        </authorList>
    </citation>
    <scope>NUCLEOTIDE SEQUENCE [LARGE SCALE GENOMIC DNA]</scope>
    <source>
        <strain evidence="2">20631-21</strain>
    </source>
</reference>
<feature type="region of interest" description="Disordered" evidence="1">
    <location>
        <begin position="1"/>
        <end position="44"/>
    </location>
</feature>
<feature type="compositionally biased region" description="Low complexity" evidence="1">
    <location>
        <begin position="1"/>
        <end position="21"/>
    </location>
</feature>
<dbReference type="OrthoDB" id="3440434at2759"/>
<dbReference type="GeneID" id="36286229"/>
<evidence type="ECO:0000313" key="2">
    <source>
        <dbReference type="EMBL" id="OAF60209.1"/>
    </source>
</evidence>
<sequence length="146" mass="16746">MTAQTPTTKTRTPITPTTVPTSQHPITTPLYTVPNPKTTHQSHCFPKSRDRLAKDRQAAIQALEMRAYLARRGQAQTQDVVTGKCECRDPYKAKREREKKEARKRRVEREGRRKRFEALKGKGKGKGEKGDWRVEEVGRMFEGLVV</sequence>
<dbReference type="AlphaFoldDB" id="A0A177ADM4"/>
<dbReference type="EMBL" id="KV441392">
    <property type="protein sequence ID" value="OAF60209.1"/>
    <property type="molecule type" value="Genomic_DNA"/>
</dbReference>
<dbReference type="VEuPathDB" id="FungiDB:GMDG_03979"/>
<proteinExistence type="predicted"/>
<gene>
    <name evidence="2" type="ORF">VC83_03152</name>
</gene>
<accession>A0A177ADM4</accession>
<evidence type="ECO:0000256" key="1">
    <source>
        <dbReference type="SAM" id="MobiDB-lite"/>
    </source>
</evidence>
<dbReference type="Proteomes" id="UP000077154">
    <property type="component" value="Unassembled WGS sequence"/>
</dbReference>
<name>A0A177ADM4_9PEZI</name>
<feature type="compositionally biased region" description="Polar residues" evidence="1">
    <location>
        <begin position="22"/>
        <end position="42"/>
    </location>
</feature>
<dbReference type="RefSeq" id="XP_024325491.1">
    <property type="nucleotide sequence ID" value="XM_024466801.1"/>
</dbReference>
<protein>
    <submittedName>
        <fullName evidence="2">Uncharacterized protein</fullName>
    </submittedName>
</protein>
<organism evidence="2">
    <name type="scientific">Pseudogymnoascus destructans</name>
    <dbReference type="NCBI Taxonomy" id="655981"/>
    <lineage>
        <taxon>Eukaryota</taxon>
        <taxon>Fungi</taxon>
        <taxon>Dikarya</taxon>
        <taxon>Ascomycota</taxon>
        <taxon>Pezizomycotina</taxon>
        <taxon>Leotiomycetes</taxon>
        <taxon>Thelebolales</taxon>
        <taxon>Thelebolaceae</taxon>
        <taxon>Pseudogymnoascus</taxon>
    </lineage>
</organism>
<feature type="region of interest" description="Disordered" evidence="1">
    <location>
        <begin position="91"/>
        <end position="130"/>
    </location>
</feature>